<feature type="compositionally biased region" description="Polar residues" evidence="1">
    <location>
        <begin position="54"/>
        <end position="64"/>
    </location>
</feature>
<feature type="compositionally biased region" description="Low complexity" evidence="1">
    <location>
        <begin position="150"/>
        <end position="159"/>
    </location>
</feature>
<reference evidence="2" key="1">
    <citation type="journal article" date="2020" name="Stud. Mycol.">
        <title>101 Dothideomycetes genomes: a test case for predicting lifestyles and emergence of pathogens.</title>
        <authorList>
            <person name="Haridas S."/>
            <person name="Albert R."/>
            <person name="Binder M."/>
            <person name="Bloem J."/>
            <person name="Labutti K."/>
            <person name="Salamov A."/>
            <person name="Andreopoulos B."/>
            <person name="Baker S."/>
            <person name="Barry K."/>
            <person name="Bills G."/>
            <person name="Bluhm B."/>
            <person name="Cannon C."/>
            <person name="Castanera R."/>
            <person name="Culley D."/>
            <person name="Daum C."/>
            <person name="Ezra D."/>
            <person name="Gonzalez J."/>
            <person name="Henrissat B."/>
            <person name="Kuo A."/>
            <person name="Liang C."/>
            <person name="Lipzen A."/>
            <person name="Lutzoni F."/>
            <person name="Magnuson J."/>
            <person name="Mondo S."/>
            <person name="Nolan M."/>
            <person name="Ohm R."/>
            <person name="Pangilinan J."/>
            <person name="Park H.-J."/>
            <person name="Ramirez L."/>
            <person name="Alfaro M."/>
            <person name="Sun H."/>
            <person name="Tritt A."/>
            <person name="Yoshinaga Y."/>
            <person name="Zwiers L.-H."/>
            <person name="Turgeon B."/>
            <person name="Goodwin S."/>
            <person name="Spatafora J."/>
            <person name="Crous P."/>
            <person name="Grigoriev I."/>
        </authorList>
    </citation>
    <scope>NUCLEOTIDE SEQUENCE</scope>
    <source>
        <strain evidence="2">CBS 260.36</strain>
    </source>
</reference>
<dbReference type="Proteomes" id="UP000799439">
    <property type="component" value="Unassembled WGS sequence"/>
</dbReference>
<feature type="region of interest" description="Disordered" evidence="1">
    <location>
        <begin position="18"/>
        <end position="65"/>
    </location>
</feature>
<keyword evidence="3" id="KW-1185">Reference proteome</keyword>
<feature type="compositionally biased region" description="Low complexity" evidence="1">
    <location>
        <begin position="215"/>
        <end position="225"/>
    </location>
</feature>
<feature type="compositionally biased region" description="Low complexity" evidence="1">
    <location>
        <begin position="190"/>
        <end position="205"/>
    </location>
</feature>
<organism evidence="2 3">
    <name type="scientific">Myriangium duriaei CBS 260.36</name>
    <dbReference type="NCBI Taxonomy" id="1168546"/>
    <lineage>
        <taxon>Eukaryota</taxon>
        <taxon>Fungi</taxon>
        <taxon>Dikarya</taxon>
        <taxon>Ascomycota</taxon>
        <taxon>Pezizomycotina</taxon>
        <taxon>Dothideomycetes</taxon>
        <taxon>Dothideomycetidae</taxon>
        <taxon>Myriangiales</taxon>
        <taxon>Myriangiaceae</taxon>
        <taxon>Myriangium</taxon>
    </lineage>
</organism>
<dbReference type="OrthoDB" id="5286775at2759"/>
<evidence type="ECO:0000256" key="1">
    <source>
        <dbReference type="SAM" id="MobiDB-lite"/>
    </source>
</evidence>
<evidence type="ECO:0000313" key="2">
    <source>
        <dbReference type="EMBL" id="KAF2149038.1"/>
    </source>
</evidence>
<dbReference type="AlphaFoldDB" id="A0A9P4MDC4"/>
<evidence type="ECO:0000313" key="3">
    <source>
        <dbReference type="Proteomes" id="UP000799439"/>
    </source>
</evidence>
<dbReference type="EMBL" id="ML996092">
    <property type="protein sequence ID" value="KAF2149038.1"/>
    <property type="molecule type" value="Genomic_DNA"/>
</dbReference>
<name>A0A9P4MDC4_9PEZI</name>
<comment type="caution">
    <text evidence="2">The sequence shown here is derived from an EMBL/GenBank/DDBJ whole genome shotgun (WGS) entry which is preliminary data.</text>
</comment>
<gene>
    <name evidence="2" type="ORF">K461DRAFT_56646</name>
</gene>
<sequence length="472" mass="51521">MPIFGRISDVFWQFVASPKTEAEPQEESTTQPLQKKKKKSLPGLTDLKKRHRSMSPSARIQSWHLSPPASVAAHIPPADMWEADPTIELTSPGDFARKTTRMRAAQPTPVSDGLEGSDKQEVGSKRRLNTTSTPPRATKYPRILQSVEINPAANLANSKSKSKRKAKTLDPTYNPSADIDSDHASEESEIILARSSSSSPVSSSAHPITPPRSPPADLALSSPAPTTASQVPRVSLSHFPPSTQPLVQHILLRGREPLLPSHWVWDFRFLPSSLFVPSPSPTPTLLSSLGSKKGADFRAQRALEDLLLLGPRVRDAKLTGSRPEEGAVKVLSRYLTWAYKDGGVQRARPPMVAFYAGHERESNEDLQRGIAERMGTAVGHWRRYLADTEEGRVGMPVVYGVVVCEAVVAVTCFDPMDVEGEIRGAAEVERYMKALVVLDLSAPGLDVWNALALALVIVHVRDVVRGMVEGDG</sequence>
<accession>A0A9P4MDC4</accession>
<protein>
    <submittedName>
        <fullName evidence="2">Uncharacterized protein</fullName>
    </submittedName>
</protein>
<proteinExistence type="predicted"/>
<feature type="region of interest" description="Disordered" evidence="1">
    <location>
        <begin position="84"/>
        <end position="239"/>
    </location>
</feature>